<evidence type="ECO:0000313" key="3">
    <source>
        <dbReference type="Proteomes" id="UP000186817"/>
    </source>
</evidence>
<sequence>MRTWRIVPRVVVMDGTTLVPHNKVEEATPLGGTARTMDGTQRAMDPAKHPGRLHMGGGAPGVGRLRHLDGMILVGVDIHTGIQLHPLPLVVRDGSGMMEIMVVGVVNLGMQAAVMVGTARTGVMLPLTNKIVSGVRGILYLVVVQINGVPGLKLLVDGVNNGHRLVDKVRNRSAARPPRLRRPREICLAGVLPRLPLARVAGRVLVVSNPLASGKAASGWDANAPALKKGLSGVDKAQYAKPAVGDSDNNGLMGRFAPQHFPVGWTERVMRRSVRVRTLRPSWVVQLNMPRVDGVVNSGKIGKDGLQSDEDVHYMDEDDEAGFLQMGGYAGLDVDTFSLMELTEDEEALLAELHLPDAVRRNLRETLRTLQRHDAEDQGPEYRWSTAEWVASWDQACADVSRVVRCLRRRLGEEGLVEYWPVVRTPRAAAQRVRSLQWARQWTPVVVQILEALVDCHMVQRVDAIPVQPRPRGGPASRSRSRDSPSASSDGPSMGGRPHRVSRARRRVGAGDSGGRATMDTPVPVADNAPGVVRSSLPASTPGPTEENAVGVDDALPTSSLSTSSVGGAAVGGGSSAEVDPTVRVAEDVDGASLVQRLQPGEARELQRLGVRRETITALGLFLGELASICDGTHPGSDVVPEDVQWALRVVERALFLSAGTQDFIASILAARLQRGRDACVLPDGDGRGGVVQMAHTFMVGAARTYLDDLQNLLADAWVNPESLPEELRREPPGDAAMGGYGDDDDEDDIRPVVVQPMEVRAEGDNVDIPGGAPPGEMGHTLRPVVTSAEDVHAESPGAVLSSAVDPPVAVSSVPVDGAPLPVGVSDMGATSSWQTPPGRARSRSPRRTEAALEEDVNSHMQLLEDETAELVEVDVPRDLRQSMDVFLAEVAEYVDCPWTLQLSVALVDAMQVQLGVIRCLLARRAGRPSPLLGQDARDQSAAGCAAFCRVLSAAQWESAMAMLRSAQCDPDALPARLHGVPGAGMSATPGSPVLVEGESAASSCAVLPDYLGGGAVDDANMLDAASVP</sequence>
<organism evidence="2 3">
    <name type="scientific">Symbiodinium microadriaticum</name>
    <name type="common">Dinoflagellate</name>
    <name type="synonym">Zooxanthella microadriatica</name>
    <dbReference type="NCBI Taxonomy" id="2951"/>
    <lineage>
        <taxon>Eukaryota</taxon>
        <taxon>Sar</taxon>
        <taxon>Alveolata</taxon>
        <taxon>Dinophyceae</taxon>
        <taxon>Suessiales</taxon>
        <taxon>Symbiodiniaceae</taxon>
        <taxon>Symbiodinium</taxon>
    </lineage>
</organism>
<comment type="caution">
    <text evidence="2">The sequence shown here is derived from an EMBL/GenBank/DDBJ whole genome shotgun (WGS) entry which is preliminary data.</text>
</comment>
<evidence type="ECO:0000313" key="2">
    <source>
        <dbReference type="EMBL" id="OLQ08070.1"/>
    </source>
</evidence>
<dbReference type="Proteomes" id="UP000186817">
    <property type="component" value="Unassembled WGS sequence"/>
</dbReference>
<evidence type="ECO:0000256" key="1">
    <source>
        <dbReference type="SAM" id="MobiDB-lite"/>
    </source>
</evidence>
<keyword evidence="3" id="KW-1185">Reference proteome</keyword>
<gene>
    <name evidence="2" type="ORF">AK812_SmicGene8471</name>
</gene>
<proteinExistence type="predicted"/>
<reference evidence="2 3" key="1">
    <citation type="submission" date="2016-02" db="EMBL/GenBank/DDBJ databases">
        <title>Genome analysis of coral dinoflagellate symbionts highlights evolutionary adaptations to a symbiotic lifestyle.</title>
        <authorList>
            <person name="Aranda M."/>
            <person name="Li Y."/>
            <person name="Liew Y.J."/>
            <person name="Baumgarten S."/>
            <person name="Simakov O."/>
            <person name="Wilson M."/>
            <person name="Piel J."/>
            <person name="Ashoor H."/>
            <person name="Bougouffa S."/>
            <person name="Bajic V.B."/>
            <person name="Ryu T."/>
            <person name="Ravasi T."/>
            <person name="Bayer T."/>
            <person name="Micklem G."/>
            <person name="Kim H."/>
            <person name="Bhak J."/>
            <person name="Lajeunesse T.C."/>
            <person name="Voolstra C.R."/>
        </authorList>
    </citation>
    <scope>NUCLEOTIDE SEQUENCE [LARGE SCALE GENOMIC DNA]</scope>
    <source>
        <strain evidence="2 3">CCMP2467</strain>
    </source>
</reference>
<dbReference type="EMBL" id="LSRX01000125">
    <property type="protein sequence ID" value="OLQ08070.1"/>
    <property type="molecule type" value="Genomic_DNA"/>
</dbReference>
<feature type="region of interest" description="Disordered" evidence="1">
    <location>
        <begin position="827"/>
        <end position="849"/>
    </location>
</feature>
<feature type="compositionally biased region" description="Low complexity" evidence="1">
    <location>
        <begin position="470"/>
        <end position="496"/>
    </location>
</feature>
<accession>A0A1Q9EKX4</accession>
<dbReference type="AlphaFoldDB" id="A0A1Q9EKX4"/>
<feature type="region of interest" description="Disordered" evidence="1">
    <location>
        <begin position="465"/>
        <end position="552"/>
    </location>
</feature>
<feature type="region of interest" description="Disordered" evidence="1">
    <location>
        <begin position="725"/>
        <end position="748"/>
    </location>
</feature>
<name>A0A1Q9EKX4_SYMMI</name>
<feature type="compositionally biased region" description="Basic residues" evidence="1">
    <location>
        <begin position="497"/>
        <end position="508"/>
    </location>
</feature>
<protein>
    <submittedName>
        <fullName evidence="2">Uncharacterized protein</fullName>
    </submittedName>
</protein>